<protein>
    <submittedName>
        <fullName evidence="1">Uncharacterized protein</fullName>
    </submittedName>
</protein>
<reference evidence="1 2" key="1">
    <citation type="submission" date="2019-09" db="EMBL/GenBank/DDBJ databases">
        <title>A chromosome-level genome assembly of the Chinese tupelo Nyssa sinensis.</title>
        <authorList>
            <person name="Yang X."/>
            <person name="Kang M."/>
            <person name="Yang Y."/>
            <person name="Xiong H."/>
            <person name="Wang M."/>
            <person name="Zhang Z."/>
            <person name="Wang Z."/>
            <person name="Wu H."/>
            <person name="Ma T."/>
            <person name="Liu J."/>
            <person name="Xi Z."/>
        </authorList>
    </citation>
    <scope>NUCLEOTIDE SEQUENCE [LARGE SCALE GENOMIC DNA]</scope>
    <source>
        <strain evidence="1">J267</strain>
        <tissue evidence="1">Leaf</tissue>
    </source>
</reference>
<organism evidence="1 2">
    <name type="scientific">Nyssa sinensis</name>
    <dbReference type="NCBI Taxonomy" id="561372"/>
    <lineage>
        <taxon>Eukaryota</taxon>
        <taxon>Viridiplantae</taxon>
        <taxon>Streptophyta</taxon>
        <taxon>Embryophyta</taxon>
        <taxon>Tracheophyta</taxon>
        <taxon>Spermatophyta</taxon>
        <taxon>Magnoliopsida</taxon>
        <taxon>eudicotyledons</taxon>
        <taxon>Gunneridae</taxon>
        <taxon>Pentapetalae</taxon>
        <taxon>asterids</taxon>
        <taxon>Cornales</taxon>
        <taxon>Nyssaceae</taxon>
        <taxon>Nyssa</taxon>
    </lineage>
</organism>
<evidence type="ECO:0000313" key="2">
    <source>
        <dbReference type="Proteomes" id="UP000325577"/>
    </source>
</evidence>
<dbReference type="AlphaFoldDB" id="A0A5J5BXN8"/>
<proteinExistence type="predicted"/>
<keyword evidence="2" id="KW-1185">Reference proteome</keyword>
<dbReference type="EMBL" id="CM018033">
    <property type="protein sequence ID" value="KAA8546041.1"/>
    <property type="molecule type" value="Genomic_DNA"/>
</dbReference>
<gene>
    <name evidence="1" type="ORF">F0562_020508</name>
</gene>
<sequence length="68" mass="7842">MERIRDKVARREGEVQSLTVKFSAKSTTIASPMMTYIKPKTMVKIPMEKAKWLYWASLLDLVANLNPE</sequence>
<accession>A0A5J5BXN8</accession>
<name>A0A5J5BXN8_9ASTE</name>
<dbReference type="Proteomes" id="UP000325577">
    <property type="component" value="Linkage Group LG10"/>
</dbReference>
<evidence type="ECO:0000313" key="1">
    <source>
        <dbReference type="EMBL" id="KAA8546041.1"/>
    </source>
</evidence>